<keyword evidence="7 10" id="KW-0030">Aminoacyl-tRNA synthetase</keyword>
<dbReference type="RefSeq" id="WP_188680171.1">
    <property type="nucleotide sequence ID" value="NZ_BMNY01000001.1"/>
</dbReference>
<dbReference type="Gene3D" id="3.30.1360.70">
    <property type="entry name" value="Arginyl tRNA synthetase N-terminal domain"/>
    <property type="match status" value="1"/>
</dbReference>
<evidence type="ECO:0000313" key="14">
    <source>
        <dbReference type="Proteomes" id="UP000632195"/>
    </source>
</evidence>
<dbReference type="EC" id="6.1.1.19" evidence="2 9"/>
<dbReference type="Gene3D" id="1.10.730.10">
    <property type="entry name" value="Isoleucyl-tRNA Synthetase, Domain 1"/>
    <property type="match status" value="1"/>
</dbReference>
<evidence type="ECO:0000256" key="2">
    <source>
        <dbReference type="ARBA" id="ARBA00012837"/>
    </source>
</evidence>
<dbReference type="InterPro" id="IPR035684">
    <property type="entry name" value="ArgRS_core"/>
</dbReference>
<comment type="catalytic activity">
    <reaction evidence="8">
        <text>tRNA(Arg) + L-arginine + ATP = L-arginyl-tRNA(Arg) + AMP + diphosphate</text>
        <dbReference type="Rhea" id="RHEA:20301"/>
        <dbReference type="Rhea" id="RHEA-COMP:9658"/>
        <dbReference type="Rhea" id="RHEA-COMP:9673"/>
        <dbReference type="ChEBI" id="CHEBI:30616"/>
        <dbReference type="ChEBI" id="CHEBI:32682"/>
        <dbReference type="ChEBI" id="CHEBI:33019"/>
        <dbReference type="ChEBI" id="CHEBI:78442"/>
        <dbReference type="ChEBI" id="CHEBI:78513"/>
        <dbReference type="ChEBI" id="CHEBI:456215"/>
        <dbReference type="EC" id="6.1.1.19"/>
    </reaction>
</comment>
<evidence type="ECO:0000256" key="10">
    <source>
        <dbReference type="RuleBase" id="RU363038"/>
    </source>
</evidence>
<comment type="similarity">
    <text evidence="1 10">Belongs to the class-I aminoacyl-tRNA synthetase family.</text>
</comment>
<dbReference type="GO" id="GO:0005737">
    <property type="term" value="C:cytoplasm"/>
    <property type="evidence" value="ECO:0007669"/>
    <property type="project" value="UniProtKB-UniRule"/>
</dbReference>
<dbReference type="Pfam" id="PF05746">
    <property type="entry name" value="DALR_1"/>
    <property type="match status" value="1"/>
</dbReference>
<dbReference type="PANTHER" id="PTHR11956">
    <property type="entry name" value="ARGINYL-TRNA SYNTHETASE"/>
    <property type="match status" value="1"/>
</dbReference>
<name>A0AA37BQP2_9ARCH</name>
<keyword evidence="14" id="KW-1185">Reference proteome</keyword>
<feature type="domain" description="Arginyl tRNA synthetase N-terminal" evidence="12">
    <location>
        <begin position="5"/>
        <end position="83"/>
    </location>
</feature>
<evidence type="ECO:0000256" key="6">
    <source>
        <dbReference type="ARBA" id="ARBA00022917"/>
    </source>
</evidence>
<dbReference type="InterPro" id="IPR014729">
    <property type="entry name" value="Rossmann-like_a/b/a_fold"/>
</dbReference>
<dbReference type="GO" id="GO:0004814">
    <property type="term" value="F:arginine-tRNA ligase activity"/>
    <property type="evidence" value="ECO:0007669"/>
    <property type="project" value="UniProtKB-UniRule"/>
</dbReference>
<proteinExistence type="inferred from homology"/>
<dbReference type="Pfam" id="PF00750">
    <property type="entry name" value="tRNA-synt_1d"/>
    <property type="match status" value="1"/>
</dbReference>
<gene>
    <name evidence="13" type="ORF">GCM10007108_05910</name>
</gene>
<dbReference type="SMART" id="SM00836">
    <property type="entry name" value="DALR_1"/>
    <property type="match status" value="1"/>
</dbReference>
<sequence>MLLFDDFLDRVVKIVTDRFPSFDPRDVSFDNTGRADLAIRTFRLSSKLGIDPRSVFASLEPALKSQKFVEKVVLEGAYINITLDPWSMLSTITESIERSGRFPDVFQESEKVSVEHTSTNPTGPLHIGRARNSIIGDTLQRVLKRYGYRVTTQYFVNDSGKQVMALYLGYTKYGSGEKTLQEILRCYQAIYRDMEKDPQVEREVEALIRRYEEGDRELIEGIKSTAKVALDDISSSMRAIGIEIDDYTWESDFITGGDVKRIIENNREKLQSDDDGALFVQVPGGKRMYLTRKDGTSLYPLRDVAYHMYKAGLFDWFVVVVGEDHRDHAKGLEYILREIIGLKQRISFVFNAYVSLETGKMSTRRGNIVTLQQLTERMVEEAYSIVKEKRPDLGEEKLREIARAVGVSSLRFNMVRIGATKPMVFRWSEALNFEGDSAPFIMYAGARASSLLRKASRDLVDFPRTFNEDERRLIREMYRFPYVLSEAKETLRGDLIASYSLDLVKVFNEFYNSCQILNASDAEYSKRITLVRAFRSILMDLYDLLGVIPVEEM</sequence>
<protein>
    <recommendedName>
        <fullName evidence="2 9">Arginine--tRNA ligase</fullName>
        <ecNumber evidence="2 9">6.1.1.19</ecNumber>
    </recommendedName>
</protein>
<dbReference type="InterPro" id="IPR005148">
    <property type="entry name" value="Arg-tRNA-synth_N"/>
</dbReference>
<dbReference type="GO" id="GO:0005524">
    <property type="term" value="F:ATP binding"/>
    <property type="evidence" value="ECO:0007669"/>
    <property type="project" value="UniProtKB-KW"/>
</dbReference>
<evidence type="ECO:0000256" key="7">
    <source>
        <dbReference type="ARBA" id="ARBA00023146"/>
    </source>
</evidence>
<keyword evidence="6 10" id="KW-0648">Protein biosynthesis</keyword>
<reference evidence="13" key="1">
    <citation type="journal article" date="2014" name="Int. J. Syst. Evol. Microbiol.">
        <title>Complete genome sequence of Corynebacterium casei LMG S-19264T (=DSM 44701T), isolated from a smear-ripened cheese.</title>
        <authorList>
            <consortium name="US DOE Joint Genome Institute (JGI-PGF)"/>
            <person name="Walter F."/>
            <person name="Albersmeier A."/>
            <person name="Kalinowski J."/>
            <person name="Ruckert C."/>
        </authorList>
    </citation>
    <scope>NUCLEOTIDE SEQUENCE</scope>
    <source>
        <strain evidence="13">JCM 13583</strain>
    </source>
</reference>
<dbReference type="PANTHER" id="PTHR11956:SF5">
    <property type="entry name" value="ARGININE--TRNA LIGASE, CYTOPLASMIC"/>
    <property type="match status" value="1"/>
</dbReference>
<dbReference type="Gene3D" id="3.40.50.620">
    <property type="entry name" value="HUPs"/>
    <property type="match status" value="1"/>
</dbReference>
<dbReference type="Pfam" id="PF03485">
    <property type="entry name" value="Arg_tRNA_synt_N"/>
    <property type="match status" value="1"/>
</dbReference>
<reference evidence="13" key="2">
    <citation type="submission" date="2022-09" db="EMBL/GenBank/DDBJ databases">
        <authorList>
            <person name="Sun Q."/>
            <person name="Ohkuma M."/>
        </authorList>
    </citation>
    <scope>NUCLEOTIDE SEQUENCE</scope>
    <source>
        <strain evidence="13">JCM 13583</strain>
    </source>
</reference>
<dbReference type="InterPro" id="IPR036695">
    <property type="entry name" value="Arg-tRNA-synth_N_sf"/>
</dbReference>
<dbReference type="SMART" id="SM01016">
    <property type="entry name" value="Arg_tRNA_synt_N"/>
    <property type="match status" value="1"/>
</dbReference>
<evidence type="ECO:0000256" key="5">
    <source>
        <dbReference type="ARBA" id="ARBA00022840"/>
    </source>
</evidence>
<evidence type="ECO:0000256" key="9">
    <source>
        <dbReference type="NCBIfam" id="TIGR00456"/>
    </source>
</evidence>
<dbReference type="AlphaFoldDB" id="A0AA37BQP2"/>
<keyword evidence="4 10" id="KW-0547">Nucleotide-binding</keyword>
<evidence type="ECO:0000256" key="4">
    <source>
        <dbReference type="ARBA" id="ARBA00022741"/>
    </source>
</evidence>
<organism evidence="13 14">
    <name type="scientific">Thermogymnomonas acidicola</name>
    <dbReference type="NCBI Taxonomy" id="399579"/>
    <lineage>
        <taxon>Archaea</taxon>
        <taxon>Methanobacteriati</taxon>
        <taxon>Thermoplasmatota</taxon>
        <taxon>Thermoplasmata</taxon>
        <taxon>Thermoplasmatales</taxon>
        <taxon>Thermogymnomonas</taxon>
    </lineage>
</organism>
<dbReference type="SUPFAM" id="SSF55190">
    <property type="entry name" value="Arginyl-tRNA synthetase (ArgRS), N-terminal 'additional' domain"/>
    <property type="match status" value="1"/>
</dbReference>
<dbReference type="EMBL" id="BMNY01000001">
    <property type="protein sequence ID" value="GGM70685.1"/>
    <property type="molecule type" value="Genomic_DNA"/>
</dbReference>
<comment type="caution">
    <text evidence="13">The sequence shown here is derived from an EMBL/GenBank/DDBJ whole genome shotgun (WGS) entry which is preliminary data.</text>
</comment>
<evidence type="ECO:0000313" key="13">
    <source>
        <dbReference type="EMBL" id="GGM70685.1"/>
    </source>
</evidence>
<evidence type="ECO:0000259" key="12">
    <source>
        <dbReference type="SMART" id="SM01016"/>
    </source>
</evidence>
<dbReference type="InterPro" id="IPR008909">
    <property type="entry name" value="DALR_anticod-bd"/>
</dbReference>
<keyword evidence="3 10" id="KW-0436">Ligase</keyword>
<accession>A0AA37BQP2</accession>
<dbReference type="GO" id="GO:0006420">
    <property type="term" value="P:arginyl-tRNA aminoacylation"/>
    <property type="evidence" value="ECO:0007669"/>
    <property type="project" value="UniProtKB-UniRule"/>
</dbReference>
<evidence type="ECO:0000256" key="8">
    <source>
        <dbReference type="ARBA" id="ARBA00049339"/>
    </source>
</evidence>
<dbReference type="NCBIfam" id="TIGR00456">
    <property type="entry name" value="argS"/>
    <property type="match status" value="1"/>
</dbReference>
<evidence type="ECO:0000256" key="1">
    <source>
        <dbReference type="ARBA" id="ARBA00005594"/>
    </source>
</evidence>
<dbReference type="SUPFAM" id="SSF52374">
    <property type="entry name" value="Nucleotidylyl transferase"/>
    <property type="match status" value="1"/>
</dbReference>
<dbReference type="Proteomes" id="UP000632195">
    <property type="component" value="Unassembled WGS sequence"/>
</dbReference>
<dbReference type="InterPro" id="IPR001278">
    <property type="entry name" value="Arg-tRNA-ligase"/>
</dbReference>
<dbReference type="InterPro" id="IPR009080">
    <property type="entry name" value="tRNAsynth_Ia_anticodon-bd"/>
</dbReference>
<dbReference type="SUPFAM" id="SSF47323">
    <property type="entry name" value="Anticodon-binding domain of a subclass of class I aminoacyl-tRNA synthetases"/>
    <property type="match status" value="1"/>
</dbReference>
<evidence type="ECO:0000256" key="3">
    <source>
        <dbReference type="ARBA" id="ARBA00022598"/>
    </source>
</evidence>
<keyword evidence="5 10" id="KW-0067">ATP-binding</keyword>
<dbReference type="PRINTS" id="PR01038">
    <property type="entry name" value="TRNASYNTHARG"/>
</dbReference>
<feature type="domain" description="DALR anticodon binding" evidence="11">
    <location>
        <begin position="441"/>
        <end position="553"/>
    </location>
</feature>
<evidence type="ECO:0000259" key="11">
    <source>
        <dbReference type="SMART" id="SM00836"/>
    </source>
</evidence>